<sequence>MPWITALNQWNGITCFFALSVTQACLQASAPDGSCERRSAGMPEHMTAFRMAGRNTGRHENYPVAIPTGRTTDKPSVLPV</sequence>
<evidence type="ECO:0000313" key="2">
    <source>
        <dbReference type="EMBL" id="MEZ0453098.1"/>
    </source>
</evidence>
<gene>
    <name evidence="2" type="ORF">ABTW24_16000</name>
</gene>
<evidence type="ECO:0000313" key="3">
    <source>
        <dbReference type="Proteomes" id="UP001566204"/>
    </source>
</evidence>
<keyword evidence="3" id="KW-1185">Reference proteome</keyword>
<dbReference type="EMBL" id="JBEOQB010000004">
    <property type="protein sequence ID" value="MEZ0453098.1"/>
    <property type="molecule type" value="Genomic_DNA"/>
</dbReference>
<dbReference type="GeneID" id="78464651"/>
<evidence type="ECO:0008006" key="4">
    <source>
        <dbReference type="Google" id="ProtNLM"/>
    </source>
</evidence>
<dbReference type="Proteomes" id="UP001566204">
    <property type="component" value="Unassembled WGS sequence"/>
</dbReference>
<organism evidence="2 3">
    <name type="scientific">Sphingobacterium thalpophilum</name>
    <dbReference type="NCBI Taxonomy" id="259"/>
    <lineage>
        <taxon>Bacteria</taxon>
        <taxon>Pseudomonadati</taxon>
        <taxon>Bacteroidota</taxon>
        <taxon>Sphingobacteriia</taxon>
        <taxon>Sphingobacteriales</taxon>
        <taxon>Sphingobacteriaceae</taxon>
        <taxon>Sphingobacterium</taxon>
    </lineage>
</organism>
<name>A0ABV4HF58_9SPHI</name>
<protein>
    <recommendedName>
        <fullName evidence="4">Secreted protein</fullName>
    </recommendedName>
</protein>
<feature type="region of interest" description="Disordered" evidence="1">
    <location>
        <begin position="59"/>
        <end position="80"/>
    </location>
</feature>
<comment type="caution">
    <text evidence="2">The sequence shown here is derived from an EMBL/GenBank/DDBJ whole genome shotgun (WGS) entry which is preliminary data.</text>
</comment>
<proteinExistence type="predicted"/>
<accession>A0ABV4HF58</accession>
<reference evidence="2 3" key="1">
    <citation type="submission" date="2024-06" db="EMBL/GenBank/DDBJ databases">
        <title>Soil Sphingobacterium thalpophilum.</title>
        <authorList>
            <person name="Yang J."/>
            <person name="Li J."/>
        </authorList>
    </citation>
    <scope>NUCLEOTIDE SEQUENCE [LARGE SCALE GENOMIC DNA]</scope>
    <source>
        <strain evidence="2 3">22g91tb</strain>
    </source>
</reference>
<evidence type="ECO:0000256" key="1">
    <source>
        <dbReference type="SAM" id="MobiDB-lite"/>
    </source>
</evidence>
<dbReference type="RefSeq" id="WP_028069449.1">
    <property type="nucleotide sequence ID" value="NZ_JBEOQA010000002.1"/>
</dbReference>